<evidence type="ECO:0000256" key="5">
    <source>
        <dbReference type="ARBA" id="ARBA00049650"/>
    </source>
</evidence>
<feature type="transmembrane region" description="Helical" evidence="7">
    <location>
        <begin position="36"/>
        <end position="59"/>
    </location>
</feature>
<dbReference type="PANTHER" id="PTHR15296">
    <property type="entry name" value="MEMBRANE-ASSOCIATED PROTEIN MAP17"/>
    <property type="match status" value="1"/>
</dbReference>
<reference evidence="9" key="1">
    <citation type="submission" date="2025-08" db="UniProtKB">
        <authorList>
            <consortium name="RefSeq"/>
        </authorList>
    </citation>
    <scope>IDENTIFICATION</scope>
    <source>
        <tissue evidence="9">Muscle</tissue>
    </source>
</reference>
<dbReference type="FunCoup" id="A0A7E6EF57">
    <property type="interactions" value="17"/>
</dbReference>
<dbReference type="InParanoid" id="A0A7E6EF57"/>
<organism evidence="8 9">
    <name type="scientific">Phyllostomus discolor</name>
    <name type="common">pale spear-nosed bat</name>
    <dbReference type="NCBI Taxonomy" id="89673"/>
    <lineage>
        <taxon>Eukaryota</taxon>
        <taxon>Metazoa</taxon>
        <taxon>Chordata</taxon>
        <taxon>Craniata</taxon>
        <taxon>Vertebrata</taxon>
        <taxon>Euteleostomi</taxon>
        <taxon>Mammalia</taxon>
        <taxon>Eutheria</taxon>
        <taxon>Laurasiatheria</taxon>
        <taxon>Chiroptera</taxon>
        <taxon>Yangochiroptera</taxon>
        <taxon>Phyllostomidae</taxon>
        <taxon>Phyllostominae</taxon>
        <taxon>Phyllostomus</taxon>
    </lineage>
</organism>
<feature type="compositionally biased region" description="Basic and acidic residues" evidence="6">
    <location>
        <begin position="213"/>
        <end position="222"/>
    </location>
</feature>
<dbReference type="KEGG" id="pdic:114503615"/>
<feature type="region of interest" description="Disordered" evidence="6">
    <location>
        <begin position="172"/>
        <end position="222"/>
    </location>
</feature>
<sequence>MPALMDEEGAESWSQAPPLYEEYRPPPLDAIRLPRYVLYLLLAALLVVAVAYAIVGHLIKDLAHDLAGAGQGLAQSKRAVLAWTVHSAAGSSTAMETLETLLVLGALFVLPAEAQQATERRLKPWLTGLAAVVGFLFVVFILLLVNRIWCSKRRDGDEESMFRMETSVIQDTDLRREGKREKTEEKEKEKKKATKEGESNLGLKLEEEGELGDQEKSKNTAM</sequence>
<proteinExistence type="inferred from homology"/>
<evidence type="ECO:0000313" key="8">
    <source>
        <dbReference type="Proteomes" id="UP000504628"/>
    </source>
</evidence>
<protein>
    <submittedName>
        <fullName evidence="9">Small integral membrane protein 24 isoform X1</fullName>
    </submittedName>
</protein>
<dbReference type="GO" id="GO:0016020">
    <property type="term" value="C:membrane"/>
    <property type="evidence" value="ECO:0007669"/>
    <property type="project" value="UniProtKB-SubCell"/>
</dbReference>
<accession>A0A7E6EF57</accession>
<evidence type="ECO:0000256" key="4">
    <source>
        <dbReference type="ARBA" id="ARBA00023136"/>
    </source>
</evidence>
<comment type="similarity">
    <text evidence="5">Belongs to the PDZK1-interacting protein 1/SMIM24 family.</text>
</comment>
<keyword evidence="3 7" id="KW-1133">Transmembrane helix</keyword>
<dbReference type="RefSeq" id="XP_035890226.1">
    <property type="nucleotide sequence ID" value="XM_036034333.1"/>
</dbReference>
<dbReference type="PANTHER" id="PTHR15296:SF2">
    <property type="entry name" value="SMALL INTEGRAL MEMBRANE PROTEIN 24"/>
    <property type="match status" value="1"/>
</dbReference>
<name>A0A7E6EF57_9CHIR</name>
<evidence type="ECO:0000256" key="3">
    <source>
        <dbReference type="ARBA" id="ARBA00022989"/>
    </source>
</evidence>
<keyword evidence="2 7" id="KW-0812">Transmembrane</keyword>
<dbReference type="OrthoDB" id="8893098at2759"/>
<keyword evidence="8" id="KW-1185">Reference proteome</keyword>
<evidence type="ECO:0000256" key="7">
    <source>
        <dbReference type="SAM" id="Phobius"/>
    </source>
</evidence>
<evidence type="ECO:0000256" key="2">
    <source>
        <dbReference type="ARBA" id="ARBA00022692"/>
    </source>
</evidence>
<feature type="transmembrane region" description="Helical" evidence="7">
    <location>
        <begin position="125"/>
        <end position="145"/>
    </location>
</feature>
<feature type="compositionally biased region" description="Basic and acidic residues" evidence="6">
    <location>
        <begin position="172"/>
        <end position="198"/>
    </location>
</feature>
<comment type="subcellular location">
    <subcellularLocation>
        <location evidence="1">Membrane</location>
        <topology evidence="1">Single-pass membrane protein</topology>
    </subcellularLocation>
</comment>
<evidence type="ECO:0000256" key="1">
    <source>
        <dbReference type="ARBA" id="ARBA00004167"/>
    </source>
</evidence>
<dbReference type="Proteomes" id="UP000504628">
    <property type="component" value="Chromosome 8"/>
</dbReference>
<evidence type="ECO:0000256" key="6">
    <source>
        <dbReference type="SAM" id="MobiDB-lite"/>
    </source>
</evidence>
<evidence type="ECO:0000313" key="9">
    <source>
        <dbReference type="RefSeq" id="XP_035890226.1"/>
    </source>
</evidence>
<keyword evidence="4 7" id="KW-0472">Membrane</keyword>
<gene>
    <name evidence="9" type="primary">SMIM24</name>
</gene>
<dbReference type="AlphaFoldDB" id="A0A7E6EF57"/>
<dbReference type="GeneID" id="114503615"/>
<dbReference type="CTD" id="284422"/>
<dbReference type="Pfam" id="PF15807">
    <property type="entry name" value="MAP17"/>
    <property type="match status" value="1"/>
</dbReference>
<dbReference type="InterPro" id="IPR031627">
    <property type="entry name" value="PDZK1IP1/SMIM24"/>
</dbReference>